<dbReference type="CDD" id="cd02440">
    <property type="entry name" value="AdoMet_MTases"/>
    <property type="match status" value="1"/>
</dbReference>
<feature type="domain" description="Methyltransferase type 11" evidence="1">
    <location>
        <begin position="57"/>
        <end position="150"/>
    </location>
</feature>
<name>A0A5M3WLH6_9ACTN</name>
<comment type="caution">
    <text evidence="2">The sequence shown here is derived from an EMBL/GenBank/DDBJ whole genome shotgun (WGS) entry which is preliminary data.</text>
</comment>
<sequence length="274" mass="29946">MIGADAFIEGETMRDEVKAGSLKTWSAGDYFVIGRQLVLMAELLCESADLRAGERVLDVATGSGNLALAAARRFCVVTALDFVPELVEIARARAVAERFEITVEEGDAEDLPYPDGSFDVVLSTLGVMFAPDQHQAARELVRVCRGGGRIGLANWAPDGFVGRLFAVLAGHVPPPPDVPSPLVWGTEESLRDLFAGHSFTLTRRDHVFRAHSATDWIDHYREYFGPVRQTFAALDPPAQQRLTQDLTDLLQADNVARNSTLLLPAAYVEVIIDL</sequence>
<reference evidence="2 3" key="1">
    <citation type="submission" date="2019-10" db="EMBL/GenBank/DDBJ databases">
        <title>Whole genome shotgun sequence of Acrocarpospora macrocephala NBRC 16266.</title>
        <authorList>
            <person name="Ichikawa N."/>
            <person name="Kimura A."/>
            <person name="Kitahashi Y."/>
            <person name="Komaki H."/>
            <person name="Oguchi A."/>
        </authorList>
    </citation>
    <scope>NUCLEOTIDE SEQUENCE [LARGE SCALE GENOMIC DNA]</scope>
    <source>
        <strain evidence="2 3">NBRC 16266</strain>
    </source>
</reference>
<evidence type="ECO:0000313" key="3">
    <source>
        <dbReference type="Proteomes" id="UP000331127"/>
    </source>
</evidence>
<dbReference type="EMBL" id="BLAE01000007">
    <property type="protein sequence ID" value="GES07753.1"/>
    <property type="molecule type" value="Genomic_DNA"/>
</dbReference>
<dbReference type="Proteomes" id="UP000331127">
    <property type="component" value="Unassembled WGS sequence"/>
</dbReference>
<evidence type="ECO:0000259" key="1">
    <source>
        <dbReference type="Pfam" id="PF08241"/>
    </source>
</evidence>
<dbReference type="PANTHER" id="PTHR43591:SF24">
    <property type="entry name" value="2-METHOXY-6-POLYPRENYL-1,4-BENZOQUINOL METHYLASE, MITOCHONDRIAL"/>
    <property type="match status" value="1"/>
</dbReference>
<dbReference type="InterPro" id="IPR029063">
    <property type="entry name" value="SAM-dependent_MTases_sf"/>
</dbReference>
<dbReference type="Gene3D" id="3.40.50.150">
    <property type="entry name" value="Vaccinia Virus protein VP39"/>
    <property type="match status" value="1"/>
</dbReference>
<dbReference type="PANTHER" id="PTHR43591">
    <property type="entry name" value="METHYLTRANSFERASE"/>
    <property type="match status" value="1"/>
</dbReference>
<accession>A0A5M3WLH6</accession>
<protein>
    <recommendedName>
        <fullName evidence="1">Methyltransferase type 11 domain-containing protein</fullName>
    </recommendedName>
</protein>
<gene>
    <name evidence="2" type="ORF">Amac_013480</name>
</gene>
<dbReference type="InterPro" id="IPR013216">
    <property type="entry name" value="Methyltransf_11"/>
</dbReference>
<dbReference type="Pfam" id="PF08241">
    <property type="entry name" value="Methyltransf_11"/>
    <property type="match status" value="1"/>
</dbReference>
<dbReference type="RefSeq" id="WP_344448225.1">
    <property type="nucleotide sequence ID" value="NZ_BAAAHL010000041.1"/>
</dbReference>
<dbReference type="GO" id="GO:0008757">
    <property type="term" value="F:S-adenosylmethionine-dependent methyltransferase activity"/>
    <property type="evidence" value="ECO:0007669"/>
    <property type="project" value="InterPro"/>
</dbReference>
<keyword evidence="3" id="KW-1185">Reference proteome</keyword>
<organism evidence="2 3">
    <name type="scientific">Acrocarpospora macrocephala</name>
    <dbReference type="NCBI Taxonomy" id="150177"/>
    <lineage>
        <taxon>Bacteria</taxon>
        <taxon>Bacillati</taxon>
        <taxon>Actinomycetota</taxon>
        <taxon>Actinomycetes</taxon>
        <taxon>Streptosporangiales</taxon>
        <taxon>Streptosporangiaceae</taxon>
        <taxon>Acrocarpospora</taxon>
    </lineage>
</organism>
<evidence type="ECO:0000313" key="2">
    <source>
        <dbReference type="EMBL" id="GES07753.1"/>
    </source>
</evidence>
<dbReference type="AlphaFoldDB" id="A0A5M3WLH6"/>
<proteinExistence type="predicted"/>
<dbReference type="SUPFAM" id="SSF53335">
    <property type="entry name" value="S-adenosyl-L-methionine-dependent methyltransferases"/>
    <property type="match status" value="1"/>
</dbReference>